<organism evidence="2 3">
    <name type="scientific">Streptomyces monticola</name>
    <dbReference type="NCBI Taxonomy" id="2666263"/>
    <lineage>
        <taxon>Bacteria</taxon>
        <taxon>Bacillati</taxon>
        <taxon>Actinomycetota</taxon>
        <taxon>Actinomycetes</taxon>
        <taxon>Kitasatosporales</taxon>
        <taxon>Streptomycetaceae</taxon>
        <taxon>Streptomyces</taxon>
    </lineage>
</organism>
<name>A0ABW2JNJ6_9ACTN</name>
<dbReference type="EMBL" id="JBHTCF010000011">
    <property type="protein sequence ID" value="MFC7307292.1"/>
    <property type="molecule type" value="Genomic_DNA"/>
</dbReference>
<evidence type="ECO:0000313" key="2">
    <source>
        <dbReference type="EMBL" id="MFC7307292.1"/>
    </source>
</evidence>
<dbReference type="Proteomes" id="UP001596523">
    <property type="component" value="Unassembled WGS sequence"/>
</dbReference>
<gene>
    <name evidence="2" type="ORF">ACFQVC_24090</name>
</gene>
<proteinExistence type="predicted"/>
<evidence type="ECO:0008006" key="4">
    <source>
        <dbReference type="Google" id="ProtNLM"/>
    </source>
</evidence>
<sequence>MARHAAPRQPAHRTLMRAGLTLTAAGAALGAGGAATASAQPLSATQSVGLSTPIGDFDAATPGEAVQQAIHRSAAGGLAPAKHLQLDPLAGTGVDPLDNAVGTQVADFKPVSTSAVTGPLAQGGSLKDLPVAGTATGLLPG</sequence>
<evidence type="ECO:0000256" key="1">
    <source>
        <dbReference type="SAM" id="SignalP"/>
    </source>
</evidence>
<protein>
    <recommendedName>
        <fullName evidence="4">ATP-binding protein</fullName>
    </recommendedName>
</protein>
<dbReference type="RefSeq" id="WP_381834005.1">
    <property type="nucleotide sequence ID" value="NZ_JBHTCF010000011.1"/>
</dbReference>
<accession>A0ABW2JNJ6</accession>
<keyword evidence="1" id="KW-0732">Signal</keyword>
<comment type="caution">
    <text evidence="2">The sequence shown here is derived from an EMBL/GenBank/DDBJ whole genome shotgun (WGS) entry which is preliminary data.</text>
</comment>
<feature type="signal peptide" evidence="1">
    <location>
        <begin position="1"/>
        <end position="39"/>
    </location>
</feature>
<evidence type="ECO:0000313" key="3">
    <source>
        <dbReference type="Proteomes" id="UP001596523"/>
    </source>
</evidence>
<keyword evidence="3" id="KW-1185">Reference proteome</keyword>
<feature type="chain" id="PRO_5045732404" description="ATP-binding protein" evidence="1">
    <location>
        <begin position="40"/>
        <end position="141"/>
    </location>
</feature>
<reference evidence="3" key="1">
    <citation type="journal article" date="2019" name="Int. J. Syst. Evol. Microbiol.">
        <title>The Global Catalogue of Microorganisms (GCM) 10K type strain sequencing project: providing services to taxonomists for standard genome sequencing and annotation.</title>
        <authorList>
            <consortium name="The Broad Institute Genomics Platform"/>
            <consortium name="The Broad Institute Genome Sequencing Center for Infectious Disease"/>
            <person name="Wu L."/>
            <person name="Ma J."/>
        </authorList>
    </citation>
    <scope>NUCLEOTIDE SEQUENCE [LARGE SCALE GENOMIC DNA]</scope>
    <source>
        <strain evidence="3">SYNS20</strain>
    </source>
</reference>